<dbReference type="GO" id="GO:0045271">
    <property type="term" value="C:respiratory chain complex I"/>
    <property type="evidence" value="ECO:0007669"/>
    <property type="project" value="UniProtKB-UniRule"/>
</dbReference>
<accession>A0A3N4KDJ3</accession>
<evidence type="ECO:0000256" key="6">
    <source>
        <dbReference type="ARBA" id="ARBA00022792"/>
    </source>
</evidence>
<evidence type="ECO:0000256" key="4">
    <source>
        <dbReference type="ARBA" id="ARBA00022660"/>
    </source>
</evidence>
<evidence type="ECO:0000256" key="7">
    <source>
        <dbReference type="ARBA" id="ARBA00022982"/>
    </source>
</evidence>
<dbReference type="Pfam" id="PF06212">
    <property type="entry name" value="GRIM-19"/>
    <property type="match status" value="1"/>
</dbReference>
<sequence>MVQDLPPTGGYGPIQYKRNVPARGFKPSYYLLAMGAICAYGFYEVTRGNRKQVEYSREKAWARIHLIPLLEAESDRDHVRRMMAADARERELMKDVKGWKYGSVYNSDRFVRPTYTPMETTGVHQPR</sequence>
<name>A0A3N4KDJ3_9PEZI</name>
<evidence type="ECO:0000313" key="12">
    <source>
        <dbReference type="EMBL" id="RPB08596.1"/>
    </source>
</evidence>
<keyword evidence="10 11" id="KW-0472">Membrane</keyword>
<keyword evidence="8 11" id="KW-1133">Transmembrane helix</keyword>
<evidence type="ECO:0000256" key="10">
    <source>
        <dbReference type="ARBA" id="ARBA00023136"/>
    </source>
</evidence>
<dbReference type="AlphaFoldDB" id="A0A3N4KDJ3"/>
<keyword evidence="5 11" id="KW-0812">Transmembrane</keyword>
<reference evidence="12 13" key="1">
    <citation type="journal article" date="2018" name="Nat. Ecol. Evol.">
        <title>Pezizomycetes genomes reveal the molecular basis of ectomycorrhizal truffle lifestyle.</title>
        <authorList>
            <person name="Murat C."/>
            <person name="Payen T."/>
            <person name="Noel B."/>
            <person name="Kuo A."/>
            <person name="Morin E."/>
            <person name="Chen J."/>
            <person name="Kohler A."/>
            <person name="Krizsan K."/>
            <person name="Balestrini R."/>
            <person name="Da Silva C."/>
            <person name="Montanini B."/>
            <person name="Hainaut M."/>
            <person name="Levati E."/>
            <person name="Barry K.W."/>
            <person name="Belfiori B."/>
            <person name="Cichocki N."/>
            <person name="Clum A."/>
            <person name="Dockter R.B."/>
            <person name="Fauchery L."/>
            <person name="Guy J."/>
            <person name="Iotti M."/>
            <person name="Le Tacon F."/>
            <person name="Lindquist E.A."/>
            <person name="Lipzen A."/>
            <person name="Malagnac F."/>
            <person name="Mello A."/>
            <person name="Molinier V."/>
            <person name="Miyauchi S."/>
            <person name="Poulain J."/>
            <person name="Riccioni C."/>
            <person name="Rubini A."/>
            <person name="Sitrit Y."/>
            <person name="Splivallo R."/>
            <person name="Traeger S."/>
            <person name="Wang M."/>
            <person name="Zifcakova L."/>
            <person name="Wipf D."/>
            <person name="Zambonelli A."/>
            <person name="Paolocci F."/>
            <person name="Nowrousian M."/>
            <person name="Ottonello S."/>
            <person name="Baldrian P."/>
            <person name="Spatafora J.W."/>
            <person name="Henrissat B."/>
            <person name="Nagy L.G."/>
            <person name="Aury J.M."/>
            <person name="Wincker P."/>
            <person name="Grigoriev I.V."/>
            <person name="Bonfante P."/>
            <person name="Martin F.M."/>
        </authorList>
    </citation>
    <scope>NUCLEOTIDE SEQUENCE [LARGE SCALE GENOMIC DNA]</scope>
    <source>
        <strain evidence="12 13">CCBAS932</strain>
    </source>
</reference>
<keyword evidence="6 11" id="KW-0999">Mitochondrion inner membrane</keyword>
<evidence type="ECO:0000256" key="9">
    <source>
        <dbReference type="ARBA" id="ARBA00023128"/>
    </source>
</evidence>
<dbReference type="STRING" id="1392247.A0A3N4KDJ3"/>
<gene>
    <name evidence="12" type="ORF">P167DRAFT_608619</name>
</gene>
<evidence type="ECO:0000256" key="11">
    <source>
        <dbReference type="RuleBase" id="RU368034"/>
    </source>
</evidence>
<protein>
    <recommendedName>
        <fullName evidence="11">NADH dehydrogenase [ubiquinone] 1 alpha subcomplex subunit 13</fullName>
    </recommendedName>
</protein>
<dbReference type="OrthoDB" id="3308at2759"/>
<organism evidence="12 13">
    <name type="scientific">Morchella conica CCBAS932</name>
    <dbReference type="NCBI Taxonomy" id="1392247"/>
    <lineage>
        <taxon>Eukaryota</taxon>
        <taxon>Fungi</taxon>
        <taxon>Dikarya</taxon>
        <taxon>Ascomycota</taxon>
        <taxon>Pezizomycotina</taxon>
        <taxon>Pezizomycetes</taxon>
        <taxon>Pezizales</taxon>
        <taxon>Morchellaceae</taxon>
        <taxon>Morchella</taxon>
    </lineage>
</organism>
<dbReference type="Proteomes" id="UP000277580">
    <property type="component" value="Unassembled WGS sequence"/>
</dbReference>
<keyword evidence="3 11" id="KW-0813">Transport</keyword>
<dbReference type="PANTHER" id="PTHR12966">
    <property type="entry name" value="NADH DEHYDROGENASE UBIQUINONE 1 ALPHA SUBCOMPLEX SUBUNIT 13"/>
    <property type="match status" value="1"/>
</dbReference>
<keyword evidence="4 11" id="KW-0679">Respiratory chain</keyword>
<evidence type="ECO:0000256" key="5">
    <source>
        <dbReference type="ARBA" id="ARBA00022692"/>
    </source>
</evidence>
<evidence type="ECO:0000256" key="2">
    <source>
        <dbReference type="ARBA" id="ARBA00007312"/>
    </source>
</evidence>
<evidence type="ECO:0000256" key="3">
    <source>
        <dbReference type="ARBA" id="ARBA00022448"/>
    </source>
</evidence>
<dbReference type="EMBL" id="ML119161">
    <property type="protein sequence ID" value="RPB08596.1"/>
    <property type="molecule type" value="Genomic_DNA"/>
</dbReference>
<feature type="transmembrane region" description="Helical" evidence="11">
    <location>
        <begin position="27"/>
        <end position="43"/>
    </location>
</feature>
<evidence type="ECO:0000256" key="8">
    <source>
        <dbReference type="ARBA" id="ARBA00022989"/>
    </source>
</evidence>
<comment type="similarity">
    <text evidence="2 11">Belongs to the complex I NDUFA13 subunit family.</text>
</comment>
<keyword evidence="9 11" id="KW-0496">Mitochondrion</keyword>
<proteinExistence type="inferred from homology"/>
<keyword evidence="7 11" id="KW-0249">Electron transport</keyword>
<evidence type="ECO:0000313" key="13">
    <source>
        <dbReference type="Proteomes" id="UP000277580"/>
    </source>
</evidence>
<dbReference type="PANTHER" id="PTHR12966:SF0">
    <property type="entry name" value="NADH DEHYDROGENASE [UBIQUINONE] 1 ALPHA SUBCOMPLEX SUBUNIT 13"/>
    <property type="match status" value="1"/>
</dbReference>
<keyword evidence="13" id="KW-1185">Reference proteome</keyword>
<evidence type="ECO:0000256" key="1">
    <source>
        <dbReference type="ARBA" id="ARBA00004298"/>
    </source>
</evidence>
<dbReference type="InParanoid" id="A0A3N4KDJ3"/>
<comment type="function">
    <text evidence="11">Complex I functions in the transfer of electrons from NADH to the respiratory chain. Accessory subunit of the mitochondrial membrane respiratory chain NADH dehydrogenase (Complex I), that is believed not to be involved in catalysis.</text>
</comment>
<dbReference type="GO" id="GO:0005743">
    <property type="term" value="C:mitochondrial inner membrane"/>
    <property type="evidence" value="ECO:0007669"/>
    <property type="project" value="UniProtKB-SubCell"/>
</dbReference>
<comment type="subcellular location">
    <subcellularLocation>
        <location evidence="1 11">Mitochondrion inner membrane</location>
        <topology evidence="1 11">Single-pass membrane protein</topology>
        <orientation evidence="1 11">Matrix side</orientation>
    </subcellularLocation>
</comment>
<dbReference type="InterPro" id="IPR009346">
    <property type="entry name" value="GRIM-19"/>
</dbReference>